<proteinExistence type="predicted"/>
<sequence length="261" mass="29343">MSLFQSPKAEQTFILTYGEVMAAGIIPKGYGVVQREWGWIWWPRVVKCQKKIEKHVLALALFHKTPQLQVANAVIIDTKKDVILLLQPKTTLEIAYQEAAGGLHPNCQEAGLGTQLLLCKVKCPVTKVVQQRSTKVNKLVKVGSVLLIPEGLYSMRDGELIGSHKSKWHEQEALFHHGLLGWDHNGNTLEFLPSWSQNAIDAWFCQLLPQPFAWLDACFGSLEPDECHWVLLGSEGRSYFVLQRHTITSKELDQTKGSMGC</sequence>
<organism evidence="1 2">
    <name type="scientific">Paxillus rubicundulus Ve08.2h10</name>
    <dbReference type="NCBI Taxonomy" id="930991"/>
    <lineage>
        <taxon>Eukaryota</taxon>
        <taxon>Fungi</taxon>
        <taxon>Dikarya</taxon>
        <taxon>Basidiomycota</taxon>
        <taxon>Agaricomycotina</taxon>
        <taxon>Agaricomycetes</taxon>
        <taxon>Agaricomycetidae</taxon>
        <taxon>Boletales</taxon>
        <taxon>Paxilineae</taxon>
        <taxon>Paxillaceae</taxon>
        <taxon>Paxillus</taxon>
    </lineage>
</organism>
<reference evidence="1 2" key="1">
    <citation type="submission" date="2014-04" db="EMBL/GenBank/DDBJ databases">
        <authorList>
            <consortium name="DOE Joint Genome Institute"/>
            <person name="Kuo A."/>
            <person name="Kohler A."/>
            <person name="Jargeat P."/>
            <person name="Nagy L.G."/>
            <person name="Floudas D."/>
            <person name="Copeland A."/>
            <person name="Barry K.W."/>
            <person name="Cichocki N."/>
            <person name="Veneault-Fourrey C."/>
            <person name="LaButti K."/>
            <person name="Lindquist E.A."/>
            <person name="Lipzen A."/>
            <person name="Lundell T."/>
            <person name="Morin E."/>
            <person name="Murat C."/>
            <person name="Sun H."/>
            <person name="Tunlid A."/>
            <person name="Henrissat B."/>
            <person name="Grigoriev I.V."/>
            <person name="Hibbett D.S."/>
            <person name="Martin F."/>
            <person name="Nordberg H.P."/>
            <person name="Cantor M.N."/>
            <person name="Hua S.X."/>
        </authorList>
    </citation>
    <scope>NUCLEOTIDE SEQUENCE [LARGE SCALE GENOMIC DNA]</scope>
    <source>
        <strain evidence="1 2">Ve08.2h10</strain>
    </source>
</reference>
<dbReference type="OrthoDB" id="2758708at2759"/>
<gene>
    <name evidence="1" type="ORF">PAXRUDRAFT_27663</name>
</gene>
<dbReference type="HOGENOM" id="CLU_1065977_0_0_1"/>
<dbReference type="AlphaFoldDB" id="A0A0D0DKE1"/>
<dbReference type="InParanoid" id="A0A0D0DKE1"/>
<evidence type="ECO:0000313" key="2">
    <source>
        <dbReference type="Proteomes" id="UP000054538"/>
    </source>
</evidence>
<name>A0A0D0DKE1_9AGAM</name>
<dbReference type="EMBL" id="KN825667">
    <property type="protein sequence ID" value="KIK82174.1"/>
    <property type="molecule type" value="Genomic_DNA"/>
</dbReference>
<dbReference type="Proteomes" id="UP000054538">
    <property type="component" value="Unassembled WGS sequence"/>
</dbReference>
<accession>A0A0D0DKE1</accession>
<evidence type="ECO:0000313" key="1">
    <source>
        <dbReference type="EMBL" id="KIK82174.1"/>
    </source>
</evidence>
<keyword evidence="2" id="KW-1185">Reference proteome</keyword>
<protein>
    <submittedName>
        <fullName evidence="1">Uncharacterized protein</fullName>
    </submittedName>
</protein>
<reference evidence="2" key="2">
    <citation type="submission" date="2015-01" db="EMBL/GenBank/DDBJ databases">
        <title>Evolutionary Origins and Diversification of the Mycorrhizal Mutualists.</title>
        <authorList>
            <consortium name="DOE Joint Genome Institute"/>
            <consortium name="Mycorrhizal Genomics Consortium"/>
            <person name="Kohler A."/>
            <person name="Kuo A."/>
            <person name="Nagy L.G."/>
            <person name="Floudas D."/>
            <person name="Copeland A."/>
            <person name="Barry K.W."/>
            <person name="Cichocki N."/>
            <person name="Veneault-Fourrey C."/>
            <person name="LaButti K."/>
            <person name="Lindquist E.A."/>
            <person name="Lipzen A."/>
            <person name="Lundell T."/>
            <person name="Morin E."/>
            <person name="Murat C."/>
            <person name="Riley R."/>
            <person name="Ohm R."/>
            <person name="Sun H."/>
            <person name="Tunlid A."/>
            <person name="Henrissat B."/>
            <person name="Grigoriev I.V."/>
            <person name="Hibbett D.S."/>
            <person name="Martin F."/>
        </authorList>
    </citation>
    <scope>NUCLEOTIDE SEQUENCE [LARGE SCALE GENOMIC DNA]</scope>
    <source>
        <strain evidence="2">Ve08.2h10</strain>
    </source>
</reference>